<dbReference type="NCBIfam" id="NF006719">
    <property type="entry name" value="PRK09257.1"/>
    <property type="match status" value="1"/>
</dbReference>
<dbReference type="InterPro" id="IPR015421">
    <property type="entry name" value="PyrdxlP-dep_Trfase_major"/>
</dbReference>
<dbReference type="GO" id="GO:0004069">
    <property type="term" value="F:L-aspartate:2-oxoglutarate aminotransferase activity"/>
    <property type="evidence" value="ECO:0007669"/>
    <property type="project" value="UniProtKB-EC"/>
</dbReference>
<dbReference type="InterPro" id="IPR000796">
    <property type="entry name" value="Asp_trans"/>
</dbReference>
<feature type="domain" description="Aminotransferase class I/classII large" evidence="8">
    <location>
        <begin position="40"/>
        <end position="405"/>
    </location>
</feature>
<dbReference type="OrthoDB" id="6752799at2759"/>
<dbReference type="Gene3D" id="3.90.1150.10">
    <property type="entry name" value="Aspartate Aminotransferase, domain 1"/>
    <property type="match status" value="1"/>
</dbReference>
<dbReference type="GeneID" id="63788919"/>
<comment type="similarity">
    <text evidence="2">Belongs to the class-I pyridoxal-phosphate-dependent aminotransferase family.</text>
</comment>
<reference evidence="9 10" key="1">
    <citation type="submission" date="2016-07" db="EMBL/GenBank/DDBJ databases">
        <title>Pervasive Adenine N6-methylation of Active Genes in Fungi.</title>
        <authorList>
            <consortium name="DOE Joint Genome Institute"/>
            <person name="Mondo S.J."/>
            <person name="Dannebaum R.O."/>
            <person name="Kuo R.C."/>
            <person name="Labutti K."/>
            <person name="Haridas S."/>
            <person name="Kuo A."/>
            <person name="Salamov A."/>
            <person name="Ahrendt S.R."/>
            <person name="Lipzen A."/>
            <person name="Sullivan W."/>
            <person name="Andreopoulos W.B."/>
            <person name="Clum A."/>
            <person name="Lindquist E."/>
            <person name="Daum C."/>
            <person name="Ramamoorthy G.K."/>
            <person name="Gryganskyi A."/>
            <person name="Culley D."/>
            <person name="Magnuson J.K."/>
            <person name="James T.Y."/>
            <person name="O'Malley M.A."/>
            <person name="Stajich J.E."/>
            <person name="Spatafora J.W."/>
            <person name="Visel A."/>
            <person name="Grigoriev I.V."/>
        </authorList>
    </citation>
    <scope>NUCLEOTIDE SEQUENCE [LARGE SCALE GENOMIC DNA]</scope>
    <source>
        <strain evidence="9 10">12-1054</strain>
    </source>
</reference>
<dbReference type="GO" id="GO:0030170">
    <property type="term" value="F:pyridoxal phosphate binding"/>
    <property type="evidence" value="ECO:0007669"/>
    <property type="project" value="InterPro"/>
</dbReference>
<evidence type="ECO:0000313" key="9">
    <source>
        <dbReference type="EMBL" id="ORY81526.1"/>
    </source>
</evidence>
<dbReference type="EMBL" id="MCFI01000011">
    <property type="protein sequence ID" value="ORY81526.1"/>
    <property type="molecule type" value="Genomic_DNA"/>
</dbReference>
<dbReference type="InterPro" id="IPR004839">
    <property type="entry name" value="Aminotransferase_I/II_large"/>
</dbReference>
<dbReference type="RefSeq" id="XP_040724902.1">
    <property type="nucleotide sequence ID" value="XM_040872320.1"/>
</dbReference>
<comment type="catalytic activity">
    <reaction evidence="7">
        <text>L-aspartate + 2-oxoglutarate = oxaloacetate + L-glutamate</text>
        <dbReference type="Rhea" id="RHEA:21824"/>
        <dbReference type="ChEBI" id="CHEBI:16452"/>
        <dbReference type="ChEBI" id="CHEBI:16810"/>
        <dbReference type="ChEBI" id="CHEBI:29985"/>
        <dbReference type="ChEBI" id="CHEBI:29991"/>
        <dbReference type="EC" id="2.6.1.1"/>
    </reaction>
</comment>
<accession>A0A1Y2FDY2</accession>
<evidence type="ECO:0000256" key="1">
    <source>
        <dbReference type="ARBA" id="ARBA00001933"/>
    </source>
</evidence>
<comment type="cofactor">
    <cofactor evidence="1">
        <name>pyridoxal 5'-phosphate</name>
        <dbReference type="ChEBI" id="CHEBI:597326"/>
    </cofactor>
</comment>
<dbReference type="AlphaFoldDB" id="A0A1Y2FDY2"/>
<dbReference type="STRING" id="56484.A0A1Y2FDY2"/>
<organism evidence="9 10">
    <name type="scientific">Protomyces lactucae-debilis</name>
    <dbReference type="NCBI Taxonomy" id="2754530"/>
    <lineage>
        <taxon>Eukaryota</taxon>
        <taxon>Fungi</taxon>
        <taxon>Dikarya</taxon>
        <taxon>Ascomycota</taxon>
        <taxon>Taphrinomycotina</taxon>
        <taxon>Taphrinomycetes</taxon>
        <taxon>Taphrinales</taxon>
        <taxon>Protomycetaceae</taxon>
        <taxon>Protomyces</taxon>
    </lineage>
</organism>
<proteinExistence type="inferred from homology"/>
<sequence>MVNTFSTTSAMPSFFSEIVAAPDDPIFKLTVAYIADLNPKKIDLGAGAYKDEQCCSWVLPSVRQAKALIAADPNDHHDYPMLSGRPQFRALAARTVLGLNSAAIAEARVASCQTISGTGANHLAGLFLRKFRPNAALYLPDPTWGNHHALYGHVGYTLKFYPYWNPETRALKFDGLMESMRNAPSGSIFLLHACAHNPTGTDPTPVQWQAILKVMLEKGHLALFDCAYQGFASGNLDQDAYAVRLFVDAGVEVLICQSFSKNLGIYGERCGALHIVCANSVTASVLTTHLADLTRSEISCAPGFGAKVAERVIGTPELAAQWELDLLTMSGRIKTMRQRLYAALQTLQTPGTWEHIIDQIGMFSYTGLNPAQCAALVSKSIYLAGNGRISVSGLNEANVDHFAQELDWVVRNVQ</sequence>
<protein>
    <submittedName>
        <fullName evidence="9">Aspartate aminotransferase</fullName>
    </submittedName>
</protein>
<dbReference type="InterPro" id="IPR015422">
    <property type="entry name" value="PyrdxlP-dep_Trfase_small"/>
</dbReference>
<evidence type="ECO:0000259" key="8">
    <source>
        <dbReference type="Pfam" id="PF00155"/>
    </source>
</evidence>
<evidence type="ECO:0000256" key="6">
    <source>
        <dbReference type="ARBA" id="ARBA00022898"/>
    </source>
</evidence>
<gene>
    <name evidence="9" type="ORF">BCR37DRAFT_46615</name>
</gene>
<dbReference type="PRINTS" id="PR00799">
    <property type="entry name" value="TRANSAMINASE"/>
</dbReference>
<comment type="caution">
    <text evidence="9">The sequence shown here is derived from an EMBL/GenBank/DDBJ whole genome shotgun (WGS) entry which is preliminary data.</text>
</comment>
<evidence type="ECO:0000256" key="5">
    <source>
        <dbReference type="ARBA" id="ARBA00022679"/>
    </source>
</evidence>
<evidence type="ECO:0000256" key="3">
    <source>
        <dbReference type="ARBA" id="ARBA00011738"/>
    </source>
</evidence>
<evidence type="ECO:0000313" key="10">
    <source>
        <dbReference type="Proteomes" id="UP000193685"/>
    </source>
</evidence>
<name>A0A1Y2FDY2_PROLT</name>
<dbReference type="FunFam" id="3.40.640.10:FF:000066">
    <property type="entry name" value="Aspartate aminotransferase"/>
    <property type="match status" value="1"/>
</dbReference>
<dbReference type="OMA" id="MGFEMFC"/>
<dbReference type="InterPro" id="IPR015424">
    <property type="entry name" value="PyrdxlP-dep_Trfase"/>
</dbReference>
<evidence type="ECO:0000256" key="4">
    <source>
        <dbReference type="ARBA" id="ARBA00022576"/>
    </source>
</evidence>
<comment type="subunit">
    <text evidence="3">Homodimer.</text>
</comment>
<keyword evidence="4 9" id="KW-0032">Aminotransferase</keyword>
<dbReference type="Proteomes" id="UP000193685">
    <property type="component" value="Unassembled WGS sequence"/>
</dbReference>
<dbReference type="CDD" id="cd00609">
    <property type="entry name" value="AAT_like"/>
    <property type="match status" value="1"/>
</dbReference>
<keyword evidence="10" id="KW-1185">Reference proteome</keyword>
<evidence type="ECO:0000256" key="2">
    <source>
        <dbReference type="ARBA" id="ARBA00007441"/>
    </source>
</evidence>
<dbReference type="GO" id="GO:0005829">
    <property type="term" value="C:cytosol"/>
    <property type="evidence" value="ECO:0007669"/>
    <property type="project" value="TreeGrafter"/>
</dbReference>
<keyword evidence="5 9" id="KW-0808">Transferase</keyword>
<dbReference type="PANTHER" id="PTHR11879:SF55">
    <property type="entry name" value="GLUTAMATE OXALOACETATE TRANSAMINASE 1, ISOFORM B"/>
    <property type="match status" value="1"/>
</dbReference>
<keyword evidence="6" id="KW-0663">Pyridoxal phosphate</keyword>
<dbReference type="Pfam" id="PF00155">
    <property type="entry name" value="Aminotran_1_2"/>
    <property type="match status" value="1"/>
</dbReference>
<dbReference type="Gene3D" id="3.40.640.10">
    <property type="entry name" value="Type I PLP-dependent aspartate aminotransferase-like (Major domain)"/>
    <property type="match status" value="1"/>
</dbReference>
<dbReference type="PANTHER" id="PTHR11879">
    <property type="entry name" value="ASPARTATE AMINOTRANSFERASE"/>
    <property type="match status" value="1"/>
</dbReference>
<dbReference type="SUPFAM" id="SSF53383">
    <property type="entry name" value="PLP-dependent transferases"/>
    <property type="match status" value="1"/>
</dbReference>
<evidence type="ECO:0000256" key="7">
    <source>
        <dbReference type="ARBA" id="ARBA00049185"/>
    </source>
</evidence>
<dbReference type="GO" id="GO:0006532">
    <property type="term" value="P:aspartate biosynthetic process"/>
    <property type="evidence" value="ECO:0007669"/>
    <property type="project" value="TreeGrafter"/>
</dbReference>